<dbReference type="InterPro" id="IPR007577">
    <property type="entry name" value="GlycoTrfase_DXD_sugar-bd_CS"/>
</dbReference>
<evidence type="ECO:0000313" key="1">
    <source>
        <dbReference type="EMBL" id="SFK96033.1"/>
    </source>
</evidence>
<dbReference type="AlphaFoldDB" id="A0A1I4DSN1"/>
<dbReference type="PANTHER" id="PTHR31834:SF1">
    <property type="entry name" value="INITIATION-SPECIFIC ALPHA-1,6-MANNOSYLTRANSFERASE"/>
    <property type="match status" value="1"/>
</dbReference>
<name>A0A1I4DSN1_9RHOB</name>
<evidence type="ECO:0000313" key="2">
    <source>
        <dbReference type="Proteomes" id="UP000198851"/>
    </source>
</evidence>
<dbReference type="SUPFAM" id="SSF53448">
    <property type="entry name" value="Nucleotide-diphospho-sugar transferases"/>
    <property type="match status" value="1"/>
</dbReference>
<dbReference type="Pfam" id="PF04488">
    <property type="entry name" value="Gly_transf_sug"/>
    <property type="match status" value="1"/>
</dbReference>
<sequence>MRRWIASWVQQNPDWHVSFNDDTDCLAFIQEVYPAHLETYLMLTPVERSDFWRVLVVLHHGGLYSDADTICRKPLSDWIAPNDEAVIGIDGDYLRKFPDWHPSGHLKSGGAYNLSYRWRDNIVAFSNWTFAFKPGHAILAETARRIEINAHDPFFTQDHPDWTIKKTGPGVLTDVIYDWLSDRGHTAPDVVRHLQSARSMVIDGVRFVDRPALHHREVLHFGMGSWKAPTIQHTWRKLSKYWY</sequence>
<dbReference type="RefSeq" id="WP_170846724.1">
    <property type="nucleotide sequence ID" value="NZ_FOSZ01000003.1"/>
</dbReference>
<dbReference type="GO" id="GO:0000009">
    <property type="term" value="F:alpha-1,6-mannosyltransferase activity"/>
    <property type="evidence" value="ECO:0007669"/>
    <property type="project" value="InterPro"/>
</dbReference>
<dbReference type="Proteomes" id="UP000198851">
    <property type="component" value="Unassembled WGS sequence"/>
</dbReference>
<dbReference type="PANTHER" id="PTHR31834">
    <property type="entry name" value="INITIATION-SPECIFIC ALPHA-1,6-MANNOSYLTRANSFERASE"/>
    <property type="match status" value="1"/>
</dbReference>
<gene>
    <name evidence="1" type="ORF">SAMN04488036_103381</name>
</gene>
<dbReference type="STRING" id="1280847.SAMN04488036_103381"/>
<dbReference type="Gene3D" id="3.90.550.20">
    <property type="match status" value="1"/>
</dbReference>
<keyword evidence="1" id="KW-0808">Transferase</keyword>
<dbReference type="InterPro" id="IPR029044">
    <property type="entry name" value="Nucleotide-diphossugar_trans"/>
</dbReference>
<accession>A0A1I4DSN1</accession>
<dbReference type="GO" id="GO:0006487">
    <property type="term" value="P:protein N-linked glycosylation"/>
    <property type="evidence" value="ECO:0007669"/>
    <property type="project" value="TreeGrafter"/>
</dbReference>
<protein>
    <submittedName>
        <fullName evidence="1">Glycosyltransferase sugar-binding region containing DXD motif-containing protein</fullName>
    </submittedName>
</protein>
<keyword evidence="2" id="KW-1185">Reference proteome</keyword>
<reference evidence="2" key="1">
    <citation type="submission" date="2016-10" db="EMBL/GenBank/DDBJ databases">
        <authorList>
            <person name="Varghese N."/>
            <person name="Submissions S."/>
        </authorList>
    </citation>
    <scope>NUCLEOTIDE SEQUENCE [LARGE SCALE GENOMIC DNA]</scope>
    <source>
        <strain evidence="2">DSM 28453</strain>
    </source>
</reference>
<proteinExistence type="predicted"/>
<dbReference type="EMBL" id="FOSZ01000003">
    <property type="protein sequence ID" value="SFK96033.1"/>
    <property type="molecule type" value="Genomic_DNA"/>
</dbReference>
<organism evidence="1 2">
    <name type="scientific">Shimia haliotis</name>
    <dbReference type="NCBI Taxonomy" id="1280847"/>
    <lineage>
        <taxon>Bacteria</taxon>
        <taxon>Pseudomonadati</taxon>
        <taxon>Pseudomonadota</taxon>
        <taxon>Alphaproteobacteria</taxon>
        <taxon>Rhodobacterales</taxon>
        <taxon>Roseobacteraceae</taxon>
    </lineage>
</organism>
<dbReference type="InterPro" id="IPR039367">
    <property type="entry name" value="Och1-like"/>
</dbReference>